<dbReference type="OrthoDB" id="5152773at2759"/>
<organism evidence="2 3">
    <name type="scientific">Clonostachys solani</name>
    <dbReference type="NCBI Taxonomy" id="160281"/>
    <lineage>
        <taxon>Eukaryota</taxon>
        <taxon>Fungi</taxon>
        <taxon>Dikarya</taxon>
        <taxon>Ascomycota</taxon>
        <taxon>Pezizomycotina</taxon>
        <taxon>Sordariomycetes</taxon>
        <taxon>Hypocreomycetidae</taxon>
        <taxon>Hypocreales</taxon>
        <taxon>Bionectriaceae</taxon>
        <taxon>Clonostachys</taxon>
    </lineage>
</organism>
<protein>
    <submittedName>
        <fullName evidence="2">Uncharacterized protein</fullName>
    </submittedName>
</protein>
<evidence type="ECO:0000313" key="3">
    <source>
        <dbReference type="Proteomes" id="UP000775872"/>
    </source>
</evidence>
<accession>A0A9P0EPM7</accession>
<feature type="compositionally biased region" description="Polar residues" evidence="1">
    <location>
        <begin position="223"/>
        <end position="232"/>
    </location>
</feature>
<dbReference type="AlphaFoldDB" id="A0A9P0EPM7"/>
<feature type="compositionally biased region" description="Basic residues" evidence="1">
    <location>
        <begin position="256"/>
        <end position="268"/>
    </location>
</feature>
<comment type="caution">
    <text evidence="2">The sequence shown here is derived from an EMBL/GenBank/DDBJ whole genome shotgun (WGS) entry which is preliminary data.</text>
</comment>
<evidence type="ECO:0000256" key="1">
    <source>
        <dbReference type="SAM" id="MobiDB-lite"/>
    </source>
</evidence>
<sequence>MDATHPKSILELLTHPNPATIHRNLQSGGNTSHQDWYIPKRIIKWTDFQDLQILKQSFNGRLYEEACREREGFRCFPEIFDEEKIILSETEVRDLIVRWVKANALAGHKPIAEEFHPLLWAKGDRPDAKNAMPPLSPPKPKRVMQERRVSMEAKRRRTGHGRVGIPDSVGSTDFKGPSAINREISRGSNGIARQEVEEREEGEVDENGDGVGVVSGSNDSEGTISGSETSKGTGAGSEDLDTTELDPTVSGTKLKSSQRRTKKRKHKR</sequence>
<dbReference type="Proteomes" id="UP000775872">
    <property type="component" value="Unassembled WGS sequence"/>
</dbReference>
<reference evidence="3" key="1">
    <citation type="submission" date="2019-06" db="EMBL/GenBank/DDBJ databases">
        <authorList>
            <person name="Broberg M."/>
        </authorList>
    </citation>
    <scope>NUCLEOTIDE SEQUENCE [LARGE SCALE GENOMIC DNA]</scope>
</reference>
<feature type="compositionally biased region" description="Basic and acidic residues" evidence="1">
    <location>
        <begin position="143"/>
        <end position="153"/>
    </location>
</feature>
<keyword evidence="3" id="KW-1185">Reference proteome</keyword>
<reference evidence="2 3" key="2">
    <citation type="submission" date="2021-10" db="EMBL/GenBank/DDBJ databases">
        <authorList>
            <person name="Piombo E."/>
        </authorList>
    </citation>
    <scope>NUCLEOTIDE SEQUENCE [LARGE SCALE GENOMIC DNA]</scope>
</reference>
<dbReference type="EMBL" id="CABFOC020000053">
    <property type="protein sequence ID" value="CAH0054983.1"/>
    <property type="molecule type" value="Genomic_DNA"/>
</dbReference>
<feature type="compositionally biased region" description="Acidic residues" evidence="1">
    <location>
        <begin position="197"/>
        <end position="208"/>
    </location>
</feature>
<feature type="region of interest" description="Disordered" evidence="1">
    <location>
        <begin position="125"/>
        <end position="268"/>
    </location>
</feature>
<gene>
    <name evidence="2" type="ORF">CSOL1703_00016884</name>
</gene>
<evidence type="ECO:0000313" key="2">
    <source>
        <dbReference type="EMBL" id="CAH0054983.1"/>
    </source>
</evidence>
<feature type="compositionally biased region" description="Low complexity" evidence="1">
    <location>
        <begin position="212"/>
        <end position="222"/>
    </location>
</feature>
<proteinExistence type="predicted"/>
<name>A0A9P0EPM7_9HYPO</name>